<dbReference type="SUPFAM" id="SSF56954">
    <property type="entry name" value="Outer membrane efflux proteins (OEP)"/>
    <property type="match status" value="1"/>
</dbReference>
<dbReference type="EMBL" id="BAABJE010000001">
    <property type="protein sequence ID" value="GAA4782462.1"/>
    <property type="molecule type" value="Genomic_DNA"/>
</dbReference>
<feature type="signal peptide" evidence="1">
    <location>
        <begin position="1"/>
        <end position="16"/>
    </location>
</feature>
<evidence type="ECO:0000313" key="2">
    <source>
        <dbReference type="EMBL" id="GAA4782462.1"/>
    </source>
</evidence>
<name>A0ABP9AKG5_9GAMM</name>
<evidence type="ECO:0000256" key="1">
    <source>
        <dbReference type="SAM" id="SignalP"/>
    </source>
</evidence>
<gene>
    <name evidence="2" type="ORF">GCM10023307_03750</name>
</gene>
<dbReference type="Proteomes" id="UP001499959">
    <property type="component" value="Unassembled WGS sequence"/>
</dbReference>
<feature type="chain" id="PRO_5047437134" description="TolC family protein" evidence="1">
    <location>
        <begin position="17"/>
        <end position="417"/>
    </location>
</feature>
<keyword evidence="3" id="KW-1185">Reference proteome</keyword>
<organism evidence="2 3">
    <name type="scientific">Lysobacter hankyongensis</name>
    <dbReference type="NCBI Taxonomy" id="1176535"/>
    <lineage>
        <taxon>Bacteria</taxon>
        <taxon>Pseudomonadati</taxon>
        <taxon>Pseudomonadota</taxon>
        <taxon>Gammaproteobacteria</taxon>
        <taxon>Lysobacterales</taxon>
        <taxon>Lysobacteraceae</taxon>
        <taxon>Lysobacter</taxon>
    </lineage>
</organism>
<protein>
    <recommendedName>
        <fullName evidence="4">TolC family protein</fullName>
    </recommendedName>
</protein>
<dbReference type="Gene3D" id="1.20.1600.10">
    <property type="entry name" value="Outer membrane efflux proteins (OEP)"/>
    <property type="match status" value="1"/>
</dbReference>
<evidence type="ECO:0008006" key="4">
    <source>
        <dbReference type="Google" id="ProtNLM"/>
    </source>
</evidence>
<proteinExistence type="predicted"/>
<evidence type="ECO:0000313" key="3">
    <source>
        <dbReference type="Proteomes" id="UP001499959"/>
    </source>
</evidence>
<dbReference type="PANTHER" id="PTHR30203:SF24">
    <property type="entry name" value="BLR4935 PROTEIN"/>
    <property type="match status" value="1"/>
</dbReference>
<dbReference type="InterPro" id="IPR010131">
    <property type="entry name" value="MdtP/NodT-like"/>
</dbReference>
<sequence>MLALALICVVAPAWSAAPIAFDEAVRLAEERAPTLQARWSQTEAAREEAVRADALPDPRLTLGLANVPVAGTDAFDLRADDMTMQQVGVMQEFPARAKRQARRAVADRMIEQTQALTLTEQLAVRQAAAQAWIALWAARREVETLQAQREQSALAIRIAKARLAGGTGTAVDALAVQSAALELDNRIDAAEATVEVARSTLARWLGIEPDALTIAGSPPDLTVLPVDEARLLTSVDRQGPLLAWRSRESVAEAAVAAALAETRPDWSVSAMYGQRARAPGRMPRSDMLTIEFSIGLPLWTRTRQDRGVAARRAERDAVAAEHEDARRLHVEAVRRALAEWHGLKRQVARKEQQALPLAHDRSQVALAAYRGGGPLQPWLDARRDALELHIEHARHLGELGRVWSALAYLLVDEETQP</sequence>
<comment type="caution">
    <text evidence="2">The sequence shown here is derived from an EMBL/GenBank/DDBJ whole genome shotgun (WGS) entry which is preliminary data.</text>
</comment>
<accession>A0ABP9AKG5</accession>
<keyword evidence="1" id="KW-0732">Signal</keyword>
<dbReference type="PANTHER" id="PTHR30203">
    <property type="entry name" value="OUTER MEMBRANE CATION EFFLUX PROTEIN"/>
    <property type="match status" value="1"/>
</dbReference>
<reference evidence="3" key="1">
    <citation type="journal article" date="2019" name="Int. J. Syst. Evol. Microbiol.">
        <title>The Global Catalogue of Microorganisms (GCM) 10K type strain sequencing project: providing services to taxonomists for standard genome sequencing and annotation.</title>
        <authorList>
            <consortium name="The Broad Institute Genomics Platform"/>
            <consortium name="The Broad Institute Genome Sequencing Center for Infectious Disease"/>
            <person name="Wu L."/>
            <person name="Ma J."/>
        </authorList>
    </citation>
    <scope>NUCLEOTIDE SEQUENCE [LARGE SCALE GENOMIC DNA]</scope>
    <source>
        <strain evidence="3">JCM 18204</strain>
    </source>
</reference>